<comment type="caution">
    <text evidence="6">The sequence shown here is derived from an EMBL/GenBank/DDBJ whole genome shotgun (WGS) entry which is preliminary data.</text>
</comment>
<dbReference type="PANTHER" id="PTHR43483:SF3">
    <property type="entry name" value="MEMBRANE TRANSPORTER PROTEIN HI_0806-RELATED"/>
    <property type="match status" value="1"/>
</dbReference>
<reference evidence="6" key="2">
    <citation type="submission" date="2020-09" db="EMBL/GenBank/DDBJ databases">
        <authorList>
            <person name="Sun Q."/>
            <person name="Zhou Y."/>
        </authorList>
    </citation>
    <scope>NUCLEOTIDE SEQUENCE</scope>
    <source>
        <strain evidence="6">CGMCC 1.12921</strain>
    </source>
</reference>
<proteinExistence type="inferred from homology"/>
<sequence length="279" mass="28242">MIELTGLDWTMLLLGLAGVGLFAGFLAGLFGIGGGIVIVPALYAVFGLVGVPEEERIKAAVATSLATIIVTSLRSVTAHMKHGAVDMDLLKRWAPWIGLGAIVGAVAARFIPAEALTLIFALGALGVAIRRGLFRTREVPRASALAPVPGGPVAAALGGGIGFLSSLMGIGGGVLGVIVLTAYGRTIHQAIATSAGFGLAIAVPGTLGFIGAGWGITGLSPLSIGYVSLPAFALIAVMTFLTAPLGASLAHRLDKGLLNRVFAIYLGVTALLLLRDTIS</sequence>
<dbReference type="RefSeq" id="WP_206711323.1">
    <property type="nucleotide sequence ID" value="NZ_BMGH01000001.1"/>
</dbReference>
<dbReference type="AlphaFoldDB" id="A0A8J2V1H5"/>
<dbReference type="Pfam" id="PF01925">
    <property type="entry name" value="TauE"/>
    <property type="match status" value="1"/>
</dbReference>
<feature type="transmembrane region" description="Helical" evidence="5">
    <location>
        <begin position="153"/>
        <end position="183"/>
    </location>
</feature>
<feature type="transmembrane region" description="Helical" evidence="5">
    <location>
        <begin position="195"/>
        <end position="217"/>
    </location>
</feature>
<keyword evidence="3 5" id="KW-1133">Transmembrane helix</keyword>
<evidence type="ECO:0000256" key="4">
    <source>
        <dbReference type="ARBA" id="ARBA00023136"/>
    </source>
</evidence>
<feature type="transmembrane region" description="Helical" evidence="5">
    <location>
        <begin position="57"/>
        <end position="73"/>
    </location>
</feature>
<evidence type="ECO:0000313" key="6">
    <source>
        <dbReference type="EMBL" id="GGC98896.1"/>
    </source>
</evidence>
<reference evidence="6" key="1">
    <citation type="journal article" date="2014" name="Int. J. Syst. Evol. Microbiol.">
        <title>Complete genome sequence of Corynebacterium casei LMG S-19264T (=DSM 44701T), isolated from a smear-ripened cheese.</title>
        <authorList>
            <consortium name="US DOE Joint Genome Institute (JGI-PGF)"/>
            <person name="Walter F."/>
            <person name="Albersmeier A."/>
            <person name="Kalinowski J."/>
            <person name="Ruckert C."/>
        </authorList>
    </citation>
    <scope>NUCLEOTIDE SEQUENCE</scope>
    <source>
        <strain evidence="6">CGMCC 1.12921</strain>
    </source>
</reference>
<organism evidence="6 7">
    <name type="scientific">Aquisalinus flavus</name>
    <dbReference type="NCBI Taxonomy" id="1526572"/>
    <lineage>
        <taxon>Bacteria</taxon>
        <taxon>Pseudomonadati</taxon>
        <taxon>Pseudomonadota</taxon>
        <taxon>Alphaproteobacteria</taxon>
        <taxon>Parvularculales</taxon>
        <taxon>Parvularculaceae</taxon>
        <taxon>Aquisalinus</taxon>
    </lineage>
</organism>
<evidence type="ECO:0000256" key="1">
    <source>
        <dbReference type="ARBA" id="ARBA00004141"/>
    </source>
</evidence>
<feature type="transmembrane region" description="Helical" evidence="5">
    <location>
        <begin position="116"/>
        <end position="133"/>
    </location>
</feature>
<dbReference type="EMBL" id="BMGH01000001">
    <property type="protein sequence ID" value="GGC98896.1"/>
    <property type="molecule type" value="Genomic_DNA"/>
</dbReference>
<evidence type="ECO:0000256" key="2">
    <source>
        <dbReference type="ARBA" id="ARBA00022692"/>
    </source>
</evidence>
<evidence type="ECO:0000313" key="7">
    <source>
        <dbReference type="Proteomes" id="UP000613582"/>
    </source>
</evidence>
<comment type="similarity">
    <text evidence="5">Belongs to the 4-toluene sulfonate uptake permease (TSUP) (TC 2.A.102) family.</text>
</comment>
<name>A0A8J2V1H5_9PROT</name>
<accession>A0A8J2V1H5</accession>
<evidence type="ECO:0000256" key="5">
    <source>
        <dbReference type="RuleBase" id="RU363041"/>
    </source>
</evidence>
<feature type="transmembrane region" description="Helical" evidence="5">
    <location>
        <begin position="93"/>
        <end position="111"/>
    </location>
</feature>
<dbReference type="Proteomes" id="UP000613582">
    <property type="component" value="Unassembled WGS sequence"/>
</dbReference>
<feature type="transmembrane region" description="Helical" evidence="5">
    <location>
        <begin position="12"/>
        <end position="45"/>
    </location>
</feature>
<dbReference type="InterPro" id="IPR002781">
    <property type="entry name" value="TM_pro_TauE-like"/>
</dbReference>
<dbReference type="PANTHER" id="PTHR43483">
    <property type="entry name" value="MEMBRANE TRANSPORTER PROTEIN HI_0806-RELATED"/>
    <property type="match status" value="1"/>
</dbReference>
<gene>
    <name evidence="6" type="ORF">GCM10011342_04810</name>
</gene>
<keyword evidence="5" id="KW-1003">Cell membrane</keyword>
<keyword evidence="4 5" id="KW-0472">Membrane</keyword>
<protein>
    <recommendedName>
        <fullName evidence="5">Probable membrane transporter protein</fullName>
    </recommendedName>
</protein>
<keyword evidence="7" id="KW-1185">Reference proteome</keyword>
<feature type="transmembrane region" description="Helical" evidence="5">
    <location>
        <begin position="257"/>
        <end position="274"/>
    </location>
</feature>
<comment type="subcellular location">
    <subcellularLocation>
        <location evidence="5">Cell membrane</location>
        <topology evidence="5">Multi-pass membrane protein</topology>
    </subcellularLocation>
    <subcellularLocation>
        <location evidence="1">Membrane</location>
        <topology evidence="1">Multi-pass membrane protein</topology>
    </subcellularLocation>
</comment>
<evidence type="ECO:0000256" key="3">
    <source>
        <dbReference type="ARBA" id="ARBA00022989"/>
    </source>
</evidence>
<feature type="transmembrane region" description="Helical" evidence="5">
    <location>
        <begin position="223"/>
        <end position="245"/>
    </location>
</feature>
<dbReference type="GO" id="GO:0005886">
    <property type="term" value="C:plasma membrane"/>
    <property type="evidence" value="ECO:0007669"/>
    <property type="project" value="UniProtKB-SubCell"/>
</dbReference>
<keyword evidence="2 5" id="KW-0812">Transmembrane</keyword>